<dbReference type="SMART" id="SM01350">
    <property type="entry name" value="6PGD"/>
    <property type="match status" value="1"/>
</dbReference>
<dbReference type="InterPro" id="IPR006115">
    <property type="entry name" value="6PGDH_NADP-bd"/>
</dbReference>
<dbReference type="Gene3D" id="3.40.50.720">
    <property type="entry name" value="NAD(P)-binding Rossmann-like Domain"/>
    <property type="match status" value="1"/>
</dbReference>
<evidence type="ECO:0000313" key="5">
    <source>
        <dbReference type="EMBL" id="TMQ69611.1"/>
    </source>
</evidence>
<proteinExistence type="inferred from homology"/>
<organism evidence="5 6">
    <name type="scientific">Eiseniibacteriota bacterium</name>
    <dbReference type="NCBI Taxonomy" id="2212470"/>
    <lineage>
        <taxon>Bacteria</taxon>
        <taxon>Candidatus Eiseniibacteriota</taxon>
    </lineage>
</organism>
<dbReference type="GO" id="GO:0050661">
    <property type="term" value="F:NADP binding"/>
    <property type="evidence" value="ECO:0007669"/>
    <property type="project" value="InterPro"/>
</dbReference>
<evidence type="ECO:0000256" key="1">
    <source>
        <dbReference type="ARBA" id="ARBA00008419"/>
    </source>
</evidence>
<keyword evidence="2" id="KW-0560">Oxidoreductase</keyword>
<reference evidence="5 6" key="1">
    <citation type="journal article" date="2019" name="Nat. Microbiol.">
        <title>Mediterranean grassland soil C-N compound turnover is dependent on rainfall and depth, and is mediated by genomically divergent microorganisms.</title>
        <authorList>
            <person name="Diamond S."/>
            <person name="Andeer P.F."/>
            <person name="Li Z."/>
            <person name="Crits-Christoph A."/>
            <person name="Burstein D."/>
            <person name="Anantharaman K."/>
            <person name="Lane K.R."/>
            <person name="Thomas B.C."/>
            <person name="Pan C."/>
            <person name="Northen T.R."/>
            <person name="Banfield J.F."/>
        </authorList>
    </citation>
    <scope>NUCLEOTIDE SEQUENCE [LARGE SCALE GENOMIC DNA]</scope>
    <source>
        <strain evidence="5">WS_10</strain>
    </source>
</reference>
<dbReference type="NCBIfam" id="TIGR00872">
    <property type="entry name" value="gnd_rel"/>
    <property type="match status" value="1"/>
</dbReference>
<sequence length="300" mass="32538">MDIGFVGLGRMGLNMTRRLLEGGHRVVAYDRGAEAIERAREAGATPARTLAELAAALKPPRTLWAMIPAGPPVDELIDALEPLLASGDLLVDGGNSNYKDSRRRHQRLAARGLSFVDAGTSGGIWGLEKGFCLMVGGESAAVARLQPALRTLAPPDGWLHVGESGAGHFSKMIHNGIEYGMMQSYGEGFEILRASDYSYDLAALAHLWNRGSVVRSWLLELAELAFRKDPGLEKIRGFVDDSGEGRWTVQEAIDRAVPAETLALALMARFRSRQSDSFRDKVLAALRAEFGGHAVQESRT</sequence>
<protein>
    <submittedName>
        <fullName evidence="5">Decarboxylating 6-phosphogluconate dehydrogenase</fullName>
    </submittedName>
</protein>
<dbReference type="EMBL" id="VBPA01000283">
    <property type="protein sequence ID" value="TMQ69611.1"/>
    <property type="molecule type" value="Genomic_DNA"/>
</dbReference>
<dbReference type="SUPFAM" id="SSF48179">
    <property type="entry name" value="6-phosphogluconate dehydrogenase C-terminal domain-like"/>
    <property type="match status" value="1"/>
</dbReference>
<dbReference type="Gene3D" id="1.10.1040.10">
    <property type="entry name" value="N-(1-d-carboxylethyl)-l-norvaline Dehydrogenase, domain 2"/>
    <property type="match status" value="1"/>
</dbReference>
<dbReference type="InterPro" id="IPR008927">
    <property type="entry name" value="6-PGluconate_DH-like_C_sf"/>
</dbReference>
<dbReference type="AlphaFoldDB" id="A0A538U1C9"/>
<accession>A0A538U1C9</accession>
<feature type="domain" description="6-phosphogluconate dehydrogenase C-terminal" evidence="4">
    <location>
        <begin position="167"/>
        <end position="298"/>
    </location>
</feature>
<dbReference type="InterPro" id="IPR006183">
    <property type="entry name" value="Pgluconate_DH"/>
</dbReference>
<dbReference type="GO" id="GO:0006098">
    <property type="term" value="P:pentose-phosphate shunt"/>
    <property type="evidence" value="ECO:0007669"/>
    <property type="project" value="InterPro"/>
</dbReference>
<dbReference type="Proteomes" id="UP000319836">
    <property type="component" value="Unassembled WGS sequence"/>
</dbReference>
<gene>
    <name evidence="5" type="primary">gnd</name>
    <name evidence="5" type="ORF">E6K80_11085</name>
</gene>
<dbReference type="Pfam" id="PF00393">
    <property type="entry name" value="6PGD"/>
    <property type="match status" value="1"/>
</dbReference>
<comment type="similarity">
    <text evidence="1">Belongs to the 6-phosphogluconate dehydrogenase family.</text>
</comment>
<dbReference type="PANTHER" id="PTHR11811">
    <property type="entry name" value="6-PHOSPHOGLUCONATE DEHYDROGENASE"/>
    <property type="match status" value="1"/>
</dbReference>
<dbReference type="SUPFAM" id="SSF51735">
    <property type="entry name" value="NAD(P)-binding Rossmann-fold domains"/>
    <property type="match status" value="1"/>
</dbReference>
<dbReference type="InterPro" id="IPR013328">
    <property type="entry name" value="6PGD_dom2"/>
</dbReference>
<dbReference type="NCBIfam" id="NF007161">
    <property type="entry name" value="PRK09599.1"/>
    <property type="match status" value="1"/>
</dbReference>
<evidence type="ECO:0000259" key="4">
    <source>
        <dbReference type="SMART" id="SM01350"/>
    </source>
</evidence>
<evidence type="ECO:0000256" key="2">
    <source>
        <dbReference type="ARBA" id="ARBA00023002"/>
    </source>
</evidence>
<comment type="caution">
    <text evidence="5">The sequence shown here is derived from an EMBL/GenBank/DDBJ whole genome shotgun (WGS) entry which is preliminary data.</text>
</comment>
<dbReference type="InterPro" id="IPR006114">
    <property type="entry name" value="6PGDH_C"/>
</dbReference>
<dbReference type="InterPro" id="IPR004849">
    <property type="entry name" value="6DGDH_YqeC"/>
</dbReference>
<evidence type="ECO:0000313" key="6">
    <source>
        <dbReference type="Proteomes" id="UP000319836"/>
    </source>
</evidence>
<dbReference type="GO" id="GO:0004616">
    <property type="term" value="F:phosphogluconate dehydrogenase (decarboxylating) activity"/>
    <property type="evidence" value="ECO:0007669"/>
    <property type="project" value="InterPro"/>
</dbReference>
<name>A0A538U1C9_UNCEI</name>
<dbReference type="Pfam" id="PF03446">
    <property type="entry name" value="NAD_binding_2"/>
    <property type="match status" value="1"/>
</dbReference>
<evidence type="ECO:0000256" key="3">
    <source>
        <dbReference type="ARBA" id="ARBA00023064"/>
    </source>
</evidence>
<dbReference type="InterPro" id="IPR036291">
    <property type="entry name" value="NAD(P)-bd_dom_sf"/>
</dbReference>
<dbReference type="PRINTS" id="PR00076">
    <property type="entry name" value="6PGDHDRGNASE"/>
</dbReference>
<dbReference type="GO" id="GO:0019521">
    <property type="term" value="P:D-gluconate metabolic process"/>
    <property type="evidence" value="ECO:0007669"/>
    <property type="project" value="UniProtKB-KW"/>
</dbReference>
<keyword evidence="3" id="KW-0311">Gluconate utilization</keyword>